<dbReference type="PANTHER" id="PTHR30354:SF22">
    <property type="entry name" value="HIGH-AFFINITY GLUCONATE TRANSPORTER"/>
    <property type="match status" value="1"/>
</dbReference>
<keyword evidence="5 8" id="KW-1133">Transmembrane helix</keyword>
<comment type="similarity">
    <text evidence="7">Belongs to the GntP permease family.</text>
</comment>
<dbReference type="GO" id="GO:0015128">
    <property type="term" value="F:gluconate transmembrane transporter activity"/>
    <property type="evidence" value="ECO:0007669"/>
    <property type="project" value="InterPro"/>
</dbReference>
<comment type="subcellular location">
    <subcellularLocation>
        <location evidence="1">Cell membrane</location>
        <topology evidence="1">Multi-pass membrane protein</topology>
    </subcellularLocation>
</comment>
<feature type="transmembrane region" description="Helical" evidence="8">
    <location>
        <begin position="263"/>
        <end position="286"/>
    </location>
</feature>
<dbReference type="Proteomes" id="UP000501802">
    <property type="component" value="Chromosome"/>
</dbReference>
<feature type="transmembrane region" description="Helical" evidence="8">
    <location>
        <begin position="387"/>
        <end position="410"/>
    </location>
</feature>
<feature type="transmembrane region" description="Helical" evidence="8">
    <location>
        <begin position="346"/>
        <end position="375"/>
    </location>
</feature>
<dbReference type="KEGG" id="spib:G8759_23175"/>
<evidence type="ECO:0000313" key="10">
    <source>
        <dbReference type="Proteomes" id="UP000501802"/>
    </source>
</evidence>
<feature type="transmembrane region" description="Helical" evidence="8">
    <location>
        <begin position="58"/>
        <end position="76"/>
    </location>
</feature>
<evidence type="ECO:0000256" key="2">
    <source>
        <dbReference type="ARBA" id="ARBA00022448"/>
    </source>
</evidence>
<reference evidence="9 10" key="1">
    <citation type="submission" date="2020-03" db="EMBL/GenBank/DDBJ databases">
        <authorList>
            <person name="Kim M.K."/>
        </authorList>
    </citation>
    <scope>NUCLEOTIDE SEQUENCE [LARGE SCALE GENOMIC DNA]</scope>
    <source>
        <strain evidence="9 10">BT328</strain>
    </source>
</reference>
<keyword evidence="10" id="KW-1185">Reference proteome</keyword>
<evidence type="ECO:0000256" key="7">
    <source>
        <dbReference type="ARBA" id="ARBA00049663"/>
    </source>
</evidence>
<evidence type="ECO:0000256" key="5">
    <source>
        <dbReference type="ARBA" id="ARBA00022989"/>
    </source>
</evidence>
<feature type="transmembrane region" description="Helical" evidence="8">
    <location>
        <begin position="422"/>
        <end position="446"/>
    </location>
</feature>
<feature type="transmembrane region" description="Helical" evidence="8">
    <location>
        <begin position="174"/>
        <end position="193"/>
    </location>
</feature>
<dbReference type="InterPro" id="IPR003474">
    <property type="entry name" value="Glcn_transporter"/>
</dbReference>
<evidence type="ECO:0000256" key="1">
    <source>
        <dbReference type="ARBA" id="ARBA00004651"/>
    </source>
</evidence>
<dbReference type="Pfam" id="PF02447">
    <property type="entry name" value="GntP_permease"/>
    <property type="match status" value="1"/>
</dbReference>
<dbReference type="EMBL" id="CP050063">
    <property type="protein sequence ID" value="QIP15318.1"/>
    <property type="molecule type" value="Genomic_DNA"/>
</dbReference>
<gene>
    <name evidence="9" type="ORF">G8759_23175</name>
</gene>
<keyword evidence="6 8" id="KW-0472">Membrane</keyword>
<dbReference type="NCBIfam" id="TIGR00791">
    <property type="entry name" value="gntP"/>
    <property type="match status" value="1"/>
</dbReference>
<evidence type="ECO:0000313" key="9">
    <source>
        <dbReference type="EMBL" id="QIP15318.1"/>
    </source>
</evidence>
<dbReference type="RefSeq" id="WP_167213217.1">
    <property type="nucleotide sequence ID" value="NZ_CP050063.1"/>
</dbReference>
<dbReference type="AlphaFoldDB" id="A0A6G9ASF8"/>
<proteinExistence type="inferred from homology"/>
<sequence>MPLLLTLIGILTLVLLVAFVRLDTFISFVLVSLGIGLASGMSVQDVGKSIQTGIGGTLGDLVLIIGFGAMLGRLVAESGAARRITDVLIKLFGIKNIRWGLALAGFVVGIPLFYNAGFIIVVPLIFTIAASSRLPLLSVAVPMLSALSVAHGYLPPHPSPSAVAAQLNANIGQTLLYGLIVAIPAIVIAGPIFGKTLVNMKITPDKDLFDIDEVPGAKAGAKPSSENLPSTGISFFVALLPVLLLTTFGPLKGALPDSSPLKTIVTLLAEPYIGMLLSVLTAMYTLGIRRGQSMKAITKDMEEAVKAIAPILLVIAGAGALKQIFTDSGTSKYIGSLLADATIPPLVLAWGIAAFIRVCVGSATVAGLTTSGIIAPLIQSQTIKPELMVLAIGSGSLMFSHINDGGFWLFKEYFNLTIGQTIRTWSLMETIVSVIGLLGVLALNLVV</sequence>
<evidence type="ECO:0000256" key="4">
    <source>
        <dbReference type="ARBA" id="ARBA00022692"/>
    </source>
</evidence>
<feature type="transmembrane region" description="Helical" evidence="8">
    <location>
        <begin position="232"/>
        <end position="251"/>
    </location>
</feature>
<evidence type="ECO:0000256" key="6">
    <source>
        <dbReference type="ARBA" id="ARBA00023136"/>
    </source>
</evidence>
<keyword evidence="3" id="KW-1003">Cell membrane</keyword>
<name>A0A6G9ASF8_9BACT</name>
<dbReference type="PIRSF" id="PIRSF002746">
    <property type="entry name" value="Gluconate_transporter"/>
    <property type="match status" value="1"/>
</dbReference>
<organism evidence="9 10">
    <name type="scientific">Spirosoma aureum</name>
    <dbReference type="NCBI Taxonomy" id="2692134"/>
    <lineage>
        <taxon>Bacteria</taxon>
        <taxon>Pseudomonadati</taxon>
        <taxon>Bacteroidota</taxon>
        <taxon>Cytophagia</taxon>
        <taxon>Cytophagales</taxon>
        <taxon>Cytophagaceae</taxon>
        <taxon>Spirosoma</taxon>
    </lineage>
</organism>
<keyword evidence="2" id="KW-0813">Transport</keyword>
<feature type="transmembrane region" description="Helical" evidence="8">
    <location>
        <begin position="28"/>
        <end position="46"/>
    </location>
</feature>
<keyword evidence="4 8" id="KW-0812">Transmembrane</keyword>
<evidence type="ECO:0000256" key="3">
    <source>
        <dbReference type="ARBA" id="ARBA00022475"/>
    </source>
</evidence>
<accession>A0A6G9ASF8</accession>
<evidence type="ECO:0000256" key="8">
    <source>
        <dbReference type="SAM" id="Phobius"/>
    </source>
</evidence>
<dbReference type="GO" id="GO:0005886">
    <property type="term" value="C:plasma membrane"/>
    <property type="evidence" value="ECO:0007669"/>
    <property type="project" value="UniProtKB-SubCell"/>
</dbReference>
<protein>
    <submittedName>
        <fullName evidence="9">Gluconate transporter</fullName>
    </submittedName>
</protein>
<feature type="transmembrane region" description="Helical" evidence="8">
    <location>
        <begin position="307"/>
        <end position="326"/>
    </location>
</feature>
<feature type="transmembrane region" description="Helical" evidence="8">
    <location>
        <begin position="96"/>
        <end position="122"/>
    </location>
</feature>
<dbReference type="PANTHER" id="PTHR30354">
    <property type="entry name" value="GNT FAMILY GLUCONATE TRANSPORTER"/>
    <property type="match status" value="1"/>
</dbReference>